<gene>
    <name evidence="1" type="ORF">MM415A00210_0025</name>
</gene>
<evidence type="ECO:0000313" key="1">
    <source>
        <dbReference type="EMBL" id="QJA84300.1"/>
    </source>
</evidence>
<reference evidence="1" key="1">
    <citation type="submission" date="2020-03" db="EMBL/GenBank/DDBJ databases">
        <title>The deep terrestrial virosphere.</title>
        <authorList>
            <person name="Holmfeldt K."/>
            <person name="Nilsson E."/>
            <person name="Simone D."/>
            <person name="Lopez-Fernandez M."/>
            <person name="Wu X."/>
            <person name="de Brujin I."/>
            <person name="Lundin D."/>
            <person name="Andersson A."/>
            <person name="Bertilsson S."/>
            <person name="Dopson M."/>
        </authorList>
    </citation>
    <scope>NUCLEOTIDE SEQUENCE</scope>
    <source>
        <strain evidence="1">MM415A00210</strain>
    </source>
</reference>
<organism evidence="1">
    <name type="scientific">viral metagenome</name>
    <dbReference type="NCBI Taxonomy" id="1070528"/>
    <lineage>
        <taxon>unclassified sequences</taxon>
        <taxon>metagenomes</taxon>
        <taxon>organismal metagenomes</taxon>
    </lineage>
</organism>
<dbReference type="InterPro" id="IPR027417">
    <property type="entry name" value="P-loop_NTPase"/>
</dbReference>
<sequence length="575" mass="66064">MNDSIGSEVLSQISSKDTIGLEQQAIEANPINLLGRPFLSIKTKSGDLIKLRLNSTQRKLLTKINKLRAEKKRIRIWVLKYRQGGISTFIEALIYALTSQNPNRNSLIMADEKDKSDYLFQMSKLYHEELEKEAPYLTPKLKKSNAKSLEFEGTRSQIIIETAENPESARAFTYQYVHLSEVAFFTHFKKVMDGLNQSVPDFWDTIVIGETTANGMNEFYNEWIRAIEGKTDWVPMFFAWFEMEEYAMPLENGQLYPLKGIKFDADTSVMKFEQDEIDMKREFGLNDEQLNWRRWAIVNKCGGDLNVFRTEYPATWQEAFVMTGSLFFDRRGLERQLEKRPILIGELFYQNMKYEFREFTHGRIKVYEKPDPSEEYIVASDASEAIGSDEAAIVVLNNRLNTTAAIVVGQHAPEELAELDIALGNWYCTALVAPENKGYGYMVCQLVYQKYGNIYKRMVTKTGEALPTEELGFNTNSVTRPQMLAQMNEEIKGGTTELYAKEIIDECRTFIIKKDKHGNVTKVEAQDGFQDGLVICRAIAGMVRQQYPYKLPQKGEQHAKQKRAVEEAKKPIMAF</sequence>
<protein>
    <submittedName>
        <fullName evidence="1">Putative terminase</fullName>
    </submittedName>
</protein>
<dbReference type="Gene3D" id="3.30.420.240">
    <property type="match status" value="1"/>
</dbReference>
<dbReference type="AlphaFoldDB" id="A0A6M3KR45"/>
<proteinExistence type="predicted"/>
<dbReference type="EMBL" id="MT142527">
    <property type="protein sequence ID" value="QJA84300.1"/>
    <property type="molecule type" value="Genomic_DNA"/>
</dbReference>
<accession>A0A6M3KR45</accession>
<dbReference type="Gene3D" id="3.40.50.300">
    <property type="entry name" value="P-loop containing nucleotide triphosphate hydrolases"/>
    <property type="match status" value="1"/>
</dbReference>
<name>A0A6M3KR45_9ZZZZ</name>